<feature type="region of interest" description="Disordered" evidence="1">
    <location>
        <begin position="471"/>
        <end position="600"/>
    </location>
</feature>
<feature type="region of interest" description="Disordered" evidence="1">
    <location>
        <begin position="300"/>
        <end position="336"/>
    </location>
</feature>
<evidence type="ECO:0000256" key="2">
    <source>
        <dbReference type="SAM" id="Phobius"/>
    </source>
</evidence>
<feature type="transmembrane region" description="Helical" evidence="2">
    <location>
        <begin position="342"/>
        <end position="364"/>
    </location>
</feature>
<keyword evidence="2" id="KW-0472">Membrane</keyword>
<feature type="region of interest" description="Disordered" evidence="1">
    <location>
        <begin position="616"/>
        <end position="635"/>
    </location>
</feature>
<proteinExistence type="predicted"/>
<feature type="compositionally biased region" description="Polar residues" evidence="1">
    <location>
        <begin position="422"/>
        <end position="433"/>
    </location>
</feature>
<accession>A0A0D7BR91</accession>
<feature type="compositionally biased region" description="Basic and acidic residues" evidence="1">
    <location>
        <begin position="535"/>
        <end position="582"/>
    </location>
</feature>
<feature type="region of interest" description="Disordered" evidence="1">
    <location>
        <begin position="412"/>
        <end position="442"/>
    </location>
</feature>
<dbReference type="OrthoDB" id="2756615at2759"/>
<protein>
    <submittedName>
        <fullName evidence="3">Uncharacterized protein</fullName>
    </submittedName>
</protein>
<dbReference type="Gene3D" id="2.60.120.260">
    <property type="entry name" value="Galactose-binding domain-like"/>
    <property type="match status" value="2"/>
</dbReference>
<feature type="compositionally biased region" description="Polar residues" evidence="1">
    <location>
        <begin position="520"/>
        <end position="534"/>
    </location>
</feature>
<evidence type="ECO:0000256" key="1">
    <source>
        <dbReference type="SAM" id="MobiDB-lite"/>
    </source>
</evidence>
<keyword evidence="2" id="KW-1133">Transmembrane helix</keyword>
<evidence type="ECO:0000313" key="3">
    <source>
        <dbReference type="EMBL" id="KIY72141.1"/>
    </source>
</evidence>
<dbReference type="EMBL" id="KN880446">
    <property type="protein sequence ID" value="KIY72141.1"/>
    <property type="molecule type" value="Genomic_DNA"/>
</dbReference>
<organism evidence="3 4">
    <name type="scientific">Cylindrobasidium torrendii FP15055 ss-10</name>
    <dbReference type="NCBI Taxonomy" id="1314674"/>
    <lineage>
        <taxon>Eukaryota</taxon>
        <taxon>Fungi</taxon>
        <taxon>Dikarya</taxon>
        <taxon>Basidiomycota</taxon>
        <taxon>Agaricomycotina</taxon>
        <taxon>Agaricomycetes</taxon>
        <taxon>Agaricomycetidae</taxon>
        <taxon>Agaricales</taxon>
        <taxon>Marasmiineae</taxon>
        <taxon>Physalacriaceae</taxon>
        <taxon>Cylindrobasidium</taxon>
    </lineage>
</organism>
<dbReference type="Proteomes" id="UP000054007">
    <property type="component" value="Unassembled WGS sequence"/>
</dbReference>
<dbReference type="STRING" id="1314674.A0A0D7BR91"/>
<gene>
    <name evidence="3" type="ORF">CYLTODRAFT_486542</name>
</gene>
<keyword evidence="4" id="KW-1185">Reference proteome</keyword>
<keyword evidence="2" id="KW-0812">Transmembrane</keyword>
<sequence length="635" mass="66408">MPQTFTVLVDDNLLEYESGGSQSWKTGKGSGEQYVNSSTHDAQSSSLSFNYTFYGKAITWTGVRWGGEDTKFNVWLDDKPQSSCGPDTGDDEDEEVDNVYGQLCPASAVTAANGVHTVKAQCRGVDEEEPVSIDYITYQVETDGDVPGGLSAGMYLVADDTDSGVSYEGTWEVSSPKYTNGNVRFTPFGGGVHRSNIAGSKLSYTFSGTDITVYGVQLGQTGSLQATLNIDGTKKGEVSIQSSKQDVSNKVLVSAAGLSEGKHTVELVLDVITGEQALVVDYFLYAPLYGQSTSVDGVSGGNGGNSGSGSTSGTGGGDGNGGNGGGDGGGGGGGGGGSSKAWIAGLAVGLVALALLGGLTWWWWKRKHRARGAFLIDNERAPPGGQTAVGGYRSVPTADSTGFSPAAMVQSRSAPPRAVTLSPPQTAERTLTVDTPPPEGAHHYTQTSTPMMAEAALFSGAAAHQARNLTLDTSSNGTGGNATIFDSPLGTNTTPASSFLPAPPPPVPAKESRSDAGPPSSWTLNAVTLASQTDRMNELDAKRRSRTSADESQDAKLQHFAQERRRSIDEERRKASVDDSKGEQSVVLSPTTDGGTPTMDADALAELVRRNEELRREVERLSEMPPPAYEGTRLS</sequence>
<feature type="compositionally biased region" description="Polar residues" evidence="1">
    <location>
        <begin position="586"/>
        <end position="595"/>
    </location>
</feature>
<dbReference type="AlphaFoldDB" id="A0A0D7BR91"/>
<name>A0A0D7BR91_9AGAR</name>
<evidence type="ECO:0000313" key="4">
    <source>
        <dbReference type="Proteomes" id="UP000054007"/>
    </source>
</evidence>
<reference evidence="3 4" key="1">
    <citation type="journal article" date="2015" name="Fungal Genet. Biol.">
        <title>Evolution of novel wood decay mechanisms in Agaricales revealed by the genome sequences of Fistulina hepatica and Cylindrobasidium torrendii.</title>
        <authorList>
            <person name="Floudas D."/>
            <person name="Held B.W."/>
            <person name="Riley R."/>
            <person name="Nagy L.G."/>
            <person name="Koehler G."/>
            <person name="Ransdell A.S."/>
            <person name="Younus H."/>
            <person name="Chow J."/>
            <person name="Chiniquy J."/>
            <person name="Lipzen A."/>
            <person name="Tritt A."/>
            <person name="Sun H."/>
            <person name="Haridas S."/>
            <person name="LaButti K."/>
            <person name="Ohm R.A."/>
            <person name="Kues U."/>
            <person name="Blanchette R.A."/>
            <person name="Grigoriev I.V."/>
            <person name="Minto R.E."/>
            <person name="Hibbett D.S."/>
        </authorList>
    </citation>
    <scope>NUCLEOTIDE SEQUENCE [LARGE SCALE GENOMIC DNA]</scope>
    <source>
        <strain evidence="3 4">FP15055 ss-10</strain>
    </source>
</reference>